<comment type="caution">
    <text evidence="10">The sequence shown here is derived from an EMBL/GenBank/DDBJ whole genome shotgun (WGS) entry which is preliminary data.</text>
</comment>
<evidence type="ECO:0000313" key="11">
    <source>
        <dbReference type="Proteomes" id="UP001292094"/>
    </source>
</evidence>
<reference evidence="10" key="1">
    <citation type="submission" date="2023-11" db="EMBL/GenBank/DDBJ databases">
        <title>Genome assemblies of two species of porcelain crab, Petrolisthes cinctipes and Petrolisthes manimaculis (Anomura: Porcellanidae).</title>
        <authorList>
            <person name="Angst P."/>
        </authorList>
    </citation>
    <scope>NUCLEOTIDE SEQUENCE</scope>
    <source>
        <strain evidence="10">PB745_02</strain>
        <tissue evidence="10">Gill</tissue>
    </source>
</reference>
<dbReference type="GO" id="GO:0046900">
    <property type="term" value="P:tetrahydrofolylpolyglutamate metabolic process"/>
    <property type="evidence" value="ECO:0007669"/>
    <property type="project" value="TreeGrafter"/>
</dbReference>
<evidence type="ECO:0000256" key="6">
    <source>
        <dbReference type="PIRSR" id="PIRSR615527-1"/>
    </source>
</evidence>
<keyword evidence="9" id="KW-1133">Transmembrane helix</keyword>
<comment type="subcellular location">
    <subcellularLocation>
        <location evidence="1">Secreted</location>
        <location evidence="1">Extracellular space</location>
    </subcellularLocation>
</comment>
<evidence type="ECO:0000256" key="2">
    <source>
        <dbReference type="ARBA" id="ARBA00011083"/>
    </source>
</evidence>
<dbReference type="PANTHER" id="PTHR11315">
    <property type="entry name" value="PROTEASE FAMILY C26 GAMMA-GLUTAMYL HYDROLASE"/>
    <property type="match status" value="1"/>
</dbReference>
<evidence type="ECO:0000256" key="3">
    <source>
        <dbReference type="ARBA" id="ARBA00022525"/>
    </source>
</evidence>
<dbReference type="Proteomes" id="UP001292094">
    <property type="component" value="Unassembled WGS sequence"/>
</dbReference>
<sequence>MPEDWITKSKSVLVVHYETSATRPPAGNSSGLLRFLRLKLEHRRLHCVLANLNGVFRRATPHNTVYRLTDPFTPEMHEAVESSMAELNRILQARRGSGTPPLPIHLYSYHYDEDHHQPTATTTTTTITLHPSLTLHAHNTVVNEISPPPTTCQSTARPRRVDTLFYAVVFSPSTRQLRFQLCLDLLHSVTFQSSSGKDVSLCIVMACVVNMMMVMLALTLATHGGGAIPQQQQQQQPLEPQQQLGETRNVELNVRQEVDDNEDDDEDGMTIMDEFGEEEEEEDLPQVDDAMLVDGGGGGGGGGGETTTSTTTTTTTQEAEQTSEQINLKPVIGILTQEISRRMNEATGSNYTSYLAASYVKFMESSGARVVPIMINQDDDYYRGIFNAVSGVVFPGGAAPFRSESSGYGRAGSLLYDLVREAKDRDNTEVPILAICLGFEMLLYLDADKTNPLIRCNASSVADPLYLQAGYNLTDLIGGAPEDILHTLTKTNSTSNFHKYCVTQQTFTELGLERNFTLVSTSYDRSGLEYISTVEHRRMPVYGTQWHPEKNLFEWAFSSIPHYSEAIRSSQYIGNTFVHKARLNNHHYNKTHINQYPLIYNHNPVYIRKVYKSSFQQVYLFK</sequence>
<feature type="compositionally biased region" description="Acidic residues" evidence="8">
    <location>
        <begin position="259"/>
        <end position="286"/>
    </location>
</feature>
<evidence type="ECO:0000256" key="1">
    <source>
        <dbReference type="ARBA" id="ARBA00004239"/>
    </source>
</evidence>
<dbReference type="SUPFAM" id="SSF52317">
    <property type="entry name" value="Class I glutamine amidotransferase-like"/>
    <property type="match status" value="1"/>
</dbReference>
<gene>
    <name evidence="10" type="ORF">Pmani_036883</name>
</gene>
<dbReference type="PROSITE" id="PS51273">
    <property type="entry name" value="GATASE_TYPE_1"/>
    <property type="match status" value="1"/>
</dbReference>
<organism evidence="10 11">
    <name type="scientific">Petrolisthes manimaculis</name>
    <dbReference type="NCBI Taxonomy" id="1843537"/>
    <lineage>
        <taxon>Eukaryota</taxon>
        <taxon>Metazoa</taxon>
        <taxon>Ecdysozoa</taxon>
        <taxon>Arthropoda</taxon>
        <taxon>Crustacea</taxon>
        <taxon>Multicrustacea</taxon>
        <taxon>Malacostraca</taxon>
        <taxon>Eumalacostraca</taxon>
        <taxon>Eucarida</taxon>
        <taxon>Decapoda</taxon>
        <taxon>Pleocyemata</taxon>
        <taxon>Anomura</taxon>
        <taxon>Galatheoidea</taxon>
        <taxon>Porcellanidae</taxon>
        <taxon>Petrolisthes</taxon>
    </lineage>
</organism>
<feature type="transmembrane region" description="Helical" evidence="9">
    <location>
        <begin position="201"/>
        <end position="221"/>
    </location>
</feature>
<evidence type="ECO:0000256" key="5">
    <source>
        <dbReference type="ARBA" id="ARBA00022801"/>
    </source>
</evidence>
<comment type="catalytic activity">
    <reaction evidence="7">
        <text>(6S)-5,6,7,8-tetrahydrofolyl-(gamma-L-Glu)(n) + (n-1) H2O = (6S)-5,6,7,8-tetrahydrofolate + (n-1) L-glutamate</text>
        <dbReference type="Rhea" id="RHEA:56784"/>
        <dbReference type="Rhea" id="RHEA-COMP:14738"/>
        <dbReference type="ChEBI" id="CHEBI:15377"/>
        <dbReference type="ChEBI" id="CHEBI:29985"/>
        <dbReference type="ChEBI" id="CHEBI:57453"/>
        <dbReference type="ChEBI" id="CHEBI:141005"/>
        <dbReference type="EC" id="3.4.19.9"/>
    </reaction>
</comment>
<feature type="compositionally biased region" description="Gly residues" evidence="8">
    <location>
        <begin position="294"/>
        <end position="305"/>
    </location>
</feature>
<dbReference type="AlphaFoldDB" id="A0AAE1NIU1"/>
<name>A0AAE1NIU1_9EUCA</name>
<evidence type="ECO:0000256" key="8">
    <source>
        <dbReference type="SAM" id="MobiDB-lite"/>
    </source>
</evidence>
<feature type="region of interest" description="Disordered" evidence="8">
    <location>
        <begin position="231"/>
        <end position="323"/>
    </location>
</feature>
<dbReference type="Gene3D" id="3.40.50.880">
    <property type="match status" value="1"/>
</dbReference>
<keyword evidence="5 7" id="KW-0378">Hydrolase</keyword>
<dbReference type="GO" id="GO:0005576">
    <property type="term" value="C:extracellular region"/>
    <property type="evidence" value="ECO:0007669"/>
    <property type="project" value="UniProtKB-SubCell"/>
</dbReference>
<evidence type="ECO:0000256" key="7">
    <source>
        <dbReference type="PROSITE-ProRule" id="PRU00607"/>
    </source>
</evidence>
<dbReference type="InterPro" id="IPR015527">
    <property type="entry name" value="Pept_C26_g-glut_hydrolase"/>
</dbReference>
<protein>
    <recommendedName>
        <fullName evidence="7">folate gamma-glutamyl hydrolase</fullName>
        <ecNumber evidence="7">3.4.19.9</ecNumber>
    </recommendedName>
</protein>
<keyword evidence="4" id="KW-0732">Signal</keyword>
<comment type="similarity">
    <text evidence="2">Belongs to the peptidase C26 family.</text>
</comment>
<dbReference type="InterPro" id="IPR011697">
    <property type="entry name" value="Peptidase_C26"/>
</dbReference>
<dbReference type="PANTHER" id="PTHR11315:SF0">
    <property type="entry name" value="FOLATE GAMMA-GLUTAMYL HYDROLASE"/>
    <property type="match status" value="1"/>
</dbReference>
<feature type="active site" description="Proton donor" evidence="6">
    <location>
        <position position="547"/>
    </location>
</feature>
<feature type="compositionally biased region" description="Low complexity" evidence="8">
    <location>
        <begin position="231"/>
        <end position="244"/>
    </location>
</feature>
<evidence type="ECO:0000256" key="4">
    <source>
        <dbReference type="ARBA" id="ARBA00022729"/>
    </source>
</evidence>
<dbReference type="FunFam" id="3.40.50.880:FF:000024">
    <property type="entry name" value="Folate gamma-glutamyl hydrolase"/>
    <property type="match status" value="1"/>
</dbReference>
<dbReference type="GO" id="GO:0005773">
    <property type="term" value="C:vacuole"/>
    <property type="evidence" value="ECO:0007669"/>
    <property type="project" value="TreeGrafter"/>
</dbReference>
<dbReference type="Pfam" id="PF07722">
    <property type="entry name" value="Peptidase_C26"/>
    <property type="match status" value="1"/>
</dbReference>
<dbReference type="InterPro" id="IPR029062">
    <property type="entry name" value="Class_I_gatase-like"/>
</dbReference>
<feature type="active site" evidence="7">
    <location>
        <position position="547"/>
    </location>
</feature>
<keyword evidence="9" id="KW-0812">Transmembrane</keyword>
<dbReference type="PROSITE" id="PS51275">
    <property type="entry name" value="PEPTIDASE_C26_GGH"/>
    <property type="match status" value="1"/>
</dbReference>
<evidence type="ECO:0000256" key="9">
    <source>
        <dbReference type="SAM" id="Phobius"/>
    </source>
</evidence>
<dbReference type="EMBL" id="JAWZYT010005573">
    <property type="protein sequence ID" value="KAK4290202.1"/>
    <property type="molecule type" value="Genomic_DNA"/>
</dbReference>
<feature type="compositionally biased region" description="Low complexity" evidence="8">
    <location>
        <begin position="306"/>
        <end position="316"/>
    </location>
</feature>
<proteinExistence type="inferred from homology"/>
<keyword evidence="3" id="KW-0964">Secreted</keyword>
<evidence type="ECO:0000313" key="10">
    <source>
        <dbReference type="EMBL" id="KAK4290202.1"/>
    </source>
</evidence>
<dbReference type="EC" id="3.4.19.9" evidence="7"/>
<dbReference type="GO" id="GO:0034722">
    <property type="term" value="F:gamma-glutamyl-peptidase activity"/>
    <property type="evidence" value="ECO:0007669"/>
    <property type="project" value="UniProtKB-UniRule"/>
</dbReference>
<feature type="active site" description="Nucleophile" evidence="6 7">
    <location>
        <position position="436"/>
    </location>
</feature>
<keyword evidence="9" id="KW-0472">Membrane</keyword>
<accession>A0AAE1NIU1</accession>
<keyword evidence="11" id="KW-1185">Reference proteome</keyword>